<feature type="region of interest" description="Disordered" evidence="1">
    <location>
        <begin position="120"/>
        <end position="158"/>
    </location>
</feature>
<evidence type="ECO:0000313" key="4">
    <source>
        <dbReference type="Proteomes" id="UP000799118"/>
    </source>
</evidence>
<reference evidence="3" key="1">
    <citation type="journal article" date="2019" name="Environ. Microbiol.">
        <title>Fungal ecological strategies reflected in gene transcription - a case study of two litter decomposers.</title>
        <authorList>
            <person name="Barbi F."/>
            <person name="Kohler A."/>
            <person name="Barry K."/>
            <person name="Baskaran P."/>
            <person name="Daum C."/>
            <person name="Fauchery L."/>
            <person name="Ihrmark K."/>
            <person name="Kuo A."/>
            <person name="LaButti K."/>
            <person name="Lipzen A."/>
            <person name="Morin E."/>
            <person name="Grigoriev I.V."/>
            <person name="Henrissat B."/>
            <person name="Lindahl B."/>
            <person name="Martin F."/>
        </authorList>
    </citation>
    <scope>NUCLEOTIDE SEQUENCE</scope>
    <source>
        <strain evidence="3">JB14</strain>
    </source>
</reference>
<dbReference type="Gene3D" id="3.40.970.10">
    <property type="entry name" value="Ribonuclease H1, N-terminal domain"/>
    <property type="match status" value="1"/>
</dbReference>
<keyword evidence="4" id="KW-1185">Reference proteome</keyword>
<dbReference type="InterPro" id="IPR011320">
    <property type="entry name" value="RNase_H1_N"/>
</dbReference>
<protein>
    <recommendedName>
        <fullName evidence="2">Ribonuclease H1 N-terminal domain-containing protein</fullName>
    </recommendedName>
</protein>
<organism evidence="3 4">
    <name type="scientific">Gymnopus androsaceus JB14</name>
    <dbReference type="NCBI Taxonomy" id="1447944"/>
    <lineage>
        <taxon>Eukaryota</taxon>
        <taxon>Fungi</taxon>
        <taxon>Dikarya</taxon>
        <taxon>Basidiomycota</taxon>
        <taxon>Agaricomycotina</taxon>
        <taxon>Agaricomycetes</taxon>
        <taxon>Agaricomycetidae</taxon>
        <taxon>Agaricales</taxon>
        <taxon>Marasmiineae</taxon>
        <taxon>Omphalotaceae</taxon>
        <taxon>Gymnopus</taxon>
    </lineage>
</organism>
<feature type="domain" description="Ribonuclease H1 N-terminal" evidence="2">
    <location>
        <begin position="187"/>
        <end position="230"/>
    </location>
</feature>
<dbReference type="AlphaFoldDB" id="A0A6A4GAA0"/>
<accession>A0A6A4GAA0</accession>
<evidence type="ECO:0000256" key="1">
    <source>
        <dbReference type="SAM" id="MobiDB-lite"/>
    </source>
</evidence>
<evidence type="ECO:0000259" key="2">
    <source>
        <dbReference type="Pfam" id="PF01693"/>
    </source>
</evidence>
<dbReference type="Pfam" id="PF01693">
    <property type="entry name" value="Cauli_VI"/>
    <property type="match status" value="1"/>
</dbReference>
<dbReference type="InterPro" id="IPR009027">
    <property type="entry name" value="Ribosomal_bL9/RNase_H1_N"/>
</dbReference>
<proteinExistence type="predicted"/>
<gene>
    <name evidence="3" type="ORF">BT96DRAFT_1010726</name>
</gene>
<dbReference type="InterPro" id="IPR037056">
    <property type="entry name" value="RNase_H1_N_sf"/>
</dbReference>
<name>A0A6A4GAA0_9AGAR</name>
<evidence type="ECO:0000313" key="3">
    <source>
        <dbReference type="EMBL" id="KAE9382394.1"/>
    </source>
</evidence>
<dbReference type="EMBL" id="ML771627">
    <property type="protein sequence ID" value="KAE9382394.1"/>
    <property type="molecule type" value="Genomic_DNA"/>
</dbReference>
<dbReference type="Proteomes" id="UP000799118">
    <property type="component" value="Unassembled WGS sequence"/>
</dbReference>
<dbReference type="SUPFAM" id="SSF55658">
    <property type="entry name" value="L9 N-domain-like"/>
    <property type="match status" value="1"/>
</dbReference>
<feature type="compositionally biased region" description="Polar residues" evidence="1">
    <location>
        <begin position="136"/>
        <end position="148"/>
    </location>
</feature>
<sequence length="272" mass="30265">MHELQPHARITTRIHHLASVLMRMKTSNAEAEAAVVLVVGKRDLSVAGISPHSARYGFFPVARSSGIKIAHMIIATRISALYNLLIIMANHPSYARFQYNDGATEIEVCTEDIVTTTVVRTRRPAPSATAPGSEPSALQTRHASTQTDPELPSSSPAPLSEIDSYPWNILAPWLMFKPSLQNPGESFYVIYAGARVGIFGGEWRDEVRPYVEGIPGVHYEPFTTYEAALEAYTDAYNREENAPQLKIVQHPNLDEGRRIYQAKLARRILKNN</sequence>
<feature type="compositionally biased region" description="Low complexity" evidence="1">
    <location>
        <begin position="149"/>
        <end position="158"/>
    </location>
</feature>